<dbReference type="Proteomes" id="UP000663525">
    <property type="component" value="Chromosome"/>
</dbReference>
<dbReference type="RefSeq" id="WP_229112859.1">
    <property type="nucleotide sequence ID" value="NZ_CP064787.1"/>
</dbReference>
<evidence type="ECO:0000313" key="1">
    <source>
        <dbReference type="EMBL" id="QSG06414.1"/>
    </source>
</evidence>
<organism evidence="1 2">
    <name type="scientific">Halapricum desulfuricans</name>
    <dbReference type="NCBI Taxonomy" id="2841257"/>
    <lineage>
        <taxon>Archaea</taxon>
        <taxon>Methanobacteriati</taxon>
        <taxon>Methanobacteriota</taxon>
        <taxon>Stenosarchaea group</taxon>
        <taxon>Halobacteria</taxon>
        <taxon>Halobacteriales</taxon>
        <taxon>Haloarculaceae</taxon>
        <taxon>Halapricum</taxon>
    </lineage>
</organism>
<accession>A0A897N148</accession>
<evidence type="ECO:0000313" key="2">
    <source>
        <dbReference type="Proteomes" id="UP000663525"/>
    </source>
</evidence>
<dbReference type="GeneID" id="68855649"/>
<gene>
    <name evidence="1" type="ORF">HSR121_2082</name>
</gene>
<proteinExistence type="predicted"/>
<dbReference type="EMBL" id="CP064787">
    <property type="protein sequence ID" value="QSG06414.1"/>
    <property type="molecule type" value="Genomic_DNA"/>
</dbReference>
<dbReference type="AlphaFoldDB" id="A0A897N148"/>
<sequence>MADYTTYLPTWGSTGVAPPSGYAYAGEEQPVDAFDNFVVYNQNEDIKYLVGLTNDRLESGLGSSYPASPENGELFWNTGTQTLELYDDAATMWKGLAFDADLTAHATDTANPHSVTAAQAGAIEDATGTVDETHLSFDTATQAELDAHATDTANPHNTDATQVGALPIVGGTMSGKIDMSQFDICNVVVDPLAADPTEPTQGQIWFRTDTGTWHGYNGTSTVQFSTV</sequence>
<protein>
    <submittedName>
        <fullName evidence="1">Uncharacterized protein</fullName>
    </submittedName>
</protein>
<reference evidence="1" key="1">
    <citation type="submission" date="2020-11" db="EMBL/GenBank/DDBJ databases">
        <title>Carbohydrate-dependent, anaerobic sulfur respiration: A novel catabolism in halophilic archaea.</title>
        <authorList>
            <person name="Sorokin D.Y."/>
            <person name="Messina E."/>
            <person name="Smedile F."/>
            <person name="La Cono V."/>
            <person name="Hallsworth J.E."/>
            <person name="Yakimov M.M."/>
        </authorList>
    </citation>
    <scope>NUCLEOTIDE SEQUENCE</scope>
    <source>
        <strain evidence="1">HSR12-1</strain>
    </source>
</reference>
<name>A0A897N148_9EURY</name>